<accession>A0A975M6I2</accession>
<dbReference type="RefSeq" id="WP_210230118.1">
    <property type="nucleotide sequence ID" value="NZ_CP076022.1"/>
</dbReference>
<name>A0A975M6I2_9MICC</name>
<gene>
    <name evidence="2" type="ORF">KKR91_04165</name>
</gene>
<keyword evidence="3" id="KW-1185">Reference proteome</keyword>
<evidence type="ECO:0000313" key="3">
    <source>
        <dbReference type="Proteomes" id="UP000676885"/>
    </source>
</evidence>
<protein>
    <submittedName>
        <fullName evidence="2">Uncharacterized protein</fullName>
    </submittedName>
</protein>
<evidence type="ECO:0000256" key="1">
    <source>
        <dbReference type="SAM" id="MobiDB-lite"/>
    </source>
</evidence>
<dbReference type="KEGG" id="ajg:KKR91_04165"/>
<dbReference type="AlphaFoldDB" id="A0A975M6I2"/>
<sequence length="56" mass="5808">MDPASVPHAAPSPALPPDQPQHAVSLQAVSLQDYEQLTSARACFVDFLLSHPGAAG</sequence>
<organism evidence="2 3">
    <name type="scientific">Arthrobacter jiangjiafuii</name>
    <dbReference type="NCBI Taxonomy" id="2817475"/>
    <lineage>
        <taxon>Bacteria</taxon>
        <taxon>Bacillati</taxon>
        <taxon>Actinomycetota</taxon>
        <taxon>Actinomycetes</taxon>
        <taxon>Micrococcales</taxon>
        <taxon>Micrococcaceae</taxon>
        <taxon>Arthrobacter</taxon>
    </lineage>
</organism>
<dbReference type="Proteomes" id="UP000676885">
    <property type="component" value="Chromosome"/>
</dbReference>
<feature type="region of interest" description="Disordered" evidence="1">
    <location>
        <begin position="1"/>
        <end position="23"/>
    </location>
</feature>
<evidence type="ECO:0000313" key="2">
    <source>
        <dbReference type="EMBL" id="QWC10822.1"/>
    </source>
</evidence>
<proteinExistence type="predicted"/>
<reference evidence="2 3" key="1">
    <citation type="submission" date="2021-05" db="EMBL/GenBank/DDBJ databases">
        <title>Novel species in genus Arthrobacter.</title>
        <authorList>
            <person name="Zhang G."/>
        </authorList>
    </citation>
    <scope>NUCLEOTIDE SEQUENCE [LARGE SCALE GENOMIC DNA]</scope>
    <source>
        <strain evidence="3">zg-ZUI227</strain>
    </source>
</reference>
<feature type="compositionally biased region" description="Low complexity" evidence="1">
    <location>
        <begin position="1"/>
        <end position="12"/>
    </location>
</feature>
<dbReference type="EMBL" id="CP076022">
    <property type="protein sequence ID" value="QWC10822.1"/>
    <property type="molecule type" value="Genomic_DNA"/>
</dbReference>